<dbReference type="PANTHER" id="PTHR43240">
    <property type="entry name" value="1,4-DIHYDROXY-2-NAPHTHOYL-COA THIOESTERASE 1"/>
    <property type="match status" value="1"/>
</dbReference>
<keyword evidence="4" id="KW-1185">Reference proteome</keyword>
<protein>
    <submittedName>
        <fullName evidence="3">Aromatic compound catabolic protein</fullName>
    </submittedName>
</protein>
<evidence type="ECO:0000313" key="3">
    <source>
        <dbReference type="EMBL" id="OZI56722.1"/>
    </source>
</evidence>
<dbReference type="SUPFAM" id="SSF54637">
    <property type="entry name" value="Thioesterase/thiol ester dehydrase-isomerase"/>
    <property type="match status" value="1"/>
</dbReference>
<keyword evidence="1" id="KW-0378">Hydrolase</keyword>
<reference evidence="3 4" key="1">
    <citation type="submission" date="2017-05" db="EMBL/GenBank/DDBJ databases">
        <title>Complete and WGS of Bordetella genogroups.</title>
        <authorList>
            <person name="Spilker T."/>
            <person name="LiPuma J."/>
        </authorList>
    </citation>
    <scope>NUCLEOTIDE SEQUENCE [LARGE SCALE GENOMIC DNA]</scope>
    <source>
        <strain evidence="3 4">AU9919</strain>
    </source>
</reference>
<name>A0A261U5M9_9BORD</name>
<dbReference type="Gene3D" id="3.10.129.10">
    <property type="entry name" value="Hotdog Thioesterase"/>
    <property type="match status" value="1"/>
</dbReference>
<comment type="caution">
    <text evidence="3">The sequence shown here is derived from an EMBL/GenBank/DDBJ whole genome shotgun (WGS) entry which is preliminary data.</text>
</comment>
<gene>
    <name evidence="3" type="ORF">CAL20_15080</name>
</gene>
<dbReference type="RefSeq" id="WP_094838237.1">
    <property type="nucleotide sequence ID" value="NZ_NEVQ01000013.1"/>
</dbReference>
<accession>A0A261U5M9</accession>
<dbReference type="NCBIfam" id="TIGR00369">
    <property type="entry name" value="unchar_dom_1"/>
    <property type="match status" value="1"/>
</dbReference>
<evidence type="ECO:0000259" key="2">
    <source>
        <dbReference type="Pfam" id="PF03061"/>
    </source>
</evidence>
<evidence type="ECO:0000313" key="4">
    <source>
        <dbReference type="Proteomes" id="UP000216885"/>
    </source>
</evidence>
<dbReference type="PANTHER" id="PTHR43240:SF1">
    <property type="entry name" value="BLR5584 PROTEIN"/>
    <property type="match status" value="1"/>
</dbReference>
<dbReference type="EMBL" id="NEVQ01000013">
    <property type="protein sequence ID" value="OZI56722.1"/>
    <property type="molecule type" value="Genomic_DNA"/>
</dbReference>
<dbReference type="CDD" id="cd03443">
    <property type="entry name" value="PaaI_thioesterase"/>
    <property type="match status" value="1"/>
</dbReference>
<sequence length="177" mass="18842">MDIEQQVAQWEAEEQAVRARLMPADSRPSTAIAGKTGMELLQAIFAGELPPAPIGATLDFVPVHIEPGVAVFQGRPQRKHYNPLGSVHGGWFATLLDSAVGCAVHSMLPAGKGYTTLELKVNMVRALSDRVPLVRAEGKVIHAGRQVATAEGRLVGPDGKLYAHATTTCLIFDQPAA</sequence>
<dbReference type="Pfam" id="PF03061">
    <property type="entry name" value="4HBT"/>
    <property type="match status" value="1"/>
</dbReference>
<organism evidence="3 4">
    <name type="scientific">Bordetella genomosp. 4</name>
    <dbReference type="NCBI Taxonomy" id="463044"/>
    <lineage>
        <taxon>Bacteria</taxon>
        <taxon>Pseudomonadati</taxon>
        <taxon>Pseudomonadota</taxon>
        <taxon>Betaproteobacteria</taxon>
        <taxon>Burkholderiales</taxon>
        <taxon>Alcaligenaceae</taxon>
        <taxon>Bordetella</taxon>
    </lineage>
</organism>
<dbReference type="GO" id="GO:0061522">
    <property type="term" value="F:1,4-dihydroxy-2-naphthoyl-CoA thioesterase activity"/>
    <property type="evidence" value="ECO:0007669"/>
    <property type="project" value="TreeGrafter"/>
</dbReference>
<dbReference type="Proteomes" id="UP000216885">
    <property type="component" value="Unassembled WGS sequence"/>
</dbReference>
<evidence type="ECO:0000256" key="1">
    <source>
        <dbReference type="ARBA" id="ARBA00022801"/>
    </source>
</evidence>
<dbReference type="AlphaFoldDB" id="A0A261U5M9"/>
<dbReference type="GO" id="GO:0005829">
    <property type="term" value="C:cytosol"/>
    <property type="evidence" value="ECO:0007669"/>
    <property type="project" value="TreeGrafter"/>
</dbReference>
<dbReference type="InterPro" id="IPR006683">
    <property type="entry name" value="Thioestr_dom"/>
</dbReference>
<proteinExistence type="predicted"/>
<feature type="domain" description="Thioesterase" evidence="2">
    <location>
        <begin position="85"/>
        <end position="161"/>
    </location>
</feature>
<dbReference type="InterPro" id="IPR029069">
    <property type="entry name" value="HotDog_dom_sf"/>
</dbReference>
<dbReference type="InterPro" id="IPR003736">
    <property type="entry name" value="PAAI_dom"/>
</dbReference>